<dbReference type="OrthoDB" id="9792428at2"/>
<gene>
    <name evidence="1" type="ORF">SAMN02745674_02752</name>
</gene>
<evidence type="ECO:0000313" key="1">
    <source>
        <dbReference type="EMBL" id="SKA26067.1"/>
    </source>
</evidence>
<evidence type="ECO:0008006" key="3">
    <source>
        <dbReference type="Google" id="ProtNLM"/>
    </source>
</evidence>
<dbReference type="Gene3D" id="3.40.50.1110">
    <property type="entry name" value="SGNH hydrolase"/>
    <property type="match status" value="1"/>
</dbReference>
<accession>A0A1T4SD38</accession>
<proteinExistence type="predicted"/>
<reference evidence="1 2" key="1">
    <citation type="submission" date="2017-02" db="EMBL/GenBank/DDBJ databases">
        <authorList>
            <person name="Peterson S.W."/>
        </authorList>
    </citation>
    <scope>NUCLEOTIDE SEQUENCE [LARGE SCALE GENOMIC DNA]</scope>
    <source>
        <strain evidence="1 2">DSM 21749</strain>
    </source>
</reference>
<dbReference type="Proteomes" id="UP000190061">
    <property type="component" value="Unassembled WGS sequence"/>
</dbReference>
<dbReference type="AlphaFoldDB" id="A0A1T4SD38"/>
<dbReference type="EMBL" id="FUXP01000016">
    <property type="protein sequence ID" value="SKA26067.1"/>
    <property type="molecule type" value="Genomic_DNA"/>
</dbReference>
<sequence>MIRKAKTPGAAKGLARTLIILVLIFLLGCASGADRGALDGKERLLFVGNSLTYVGNLPAVFEALAEANGRTVSSDMIVRGGATLSERVSDRSVERALDERRYTALILQERGGDLTCSFGSESCARSRRAIADLAALATSRGVQVFLLGSYQAHPDASRERVREESAAAAAAGLPYLDVSSRLQKLLLEAPQLAWFAPDGMHPGQDLALLNAVVTYRALFGTLPAKKDLTVVAPIYGSRSGLTEALRAADARPPLPDTPGKVSYSAQTLGKLIGTLVGKPAGDRS</sequence>
<name>A0A1T4SD38_9GAMM</name>
<dbReference type="SUPFAM" id="SSF52266">
    <property type="entry name" value="SGNH hydrolase"/>
    <property type="match status" value="1"/>
</dbReference>
<organism evidence="1 2">
    <name type="scientific">Lysobacter spongiicola DSM 21749</name>
    <dbReference type="NCBI Taxonomy" id="1122188"/>
    <lineage>
        <taxon>Bacteria</taxon>
        <taxon>Pseudomonadati</taxon>
        <taxon>Pseudomonadota</taxon>
        <taxon>Gammaproteobacteria</taxon>
        <taxon>Lysobacterales</taxon>
        <taxon>Lysobacteraceae</taxon>
        <taxon>Novilysobacter</taxon>
    </lineage>
</organism>
<evidence type="ECO:0000313" key="2">
    <source>
        <dbReference type="Proteomes" id="UP000190061"/>
    </source>
</evidence>
<keyword evidence="2" id="KW-1185">Reference proteome</keyword>
<dbReference type="PROSITE" id="PS51257">
    <property type="entry name" value="PROKAR_LIPOPROTEIN"/>
    <property type="match status" value="1"/>
</dbReference>
<dbReference type="STRING" id="1122188.SAMN02745674_02752"/>
<dbReference type="InterPro" id="IPR036514">
    <property type="entry name" value="SGNH_hydro_sf"/>
</dbReference>
<protein>
    <recommendedName>
        <fullName evidence="3">Lysophospholipase L1</fullName>
    </recommendedName>
</protein>
<dbReference type="GO" id="GO:0016788">
    <property type="term" value="F:hydrolase activity, acting on ester bonds"/>
    <property type="evidence" value="ECO:0007669"/>
    <property type="project" value="UniProtKB-ARBA"/>
</dbReference>
<dbReference type="RefSeq" id="WP_078759279.1">
    <property type="nucleotide sequence ID" value="NZ_FUXP01000016.1"/>
</dbReference>